<evidence type="ECO:0000313" key="9">
    <source>
        <dbReference type="Proteomes" id="UP001183410"/>
    </source>
</evidence>
<feature type="active site" description="Nucleophile" evidence="6">
    <location>
        <position position="394"/>
    </location>
</feature>
<dbReference type="RefSeq" id="WP_311670381.1">
    <property type="nucleotide sequence ID" value="NZ_JAVREO010000025.1"/>
</dbReference>
<evidence type="ECO:0000256" key="2">
    <source>
        <dbReference type="ARBA" id="ARBA00022676"/>
    </source>
</evidence>
<dbReference type="Gene3D" id="1.20.58.80">
    <property type="entry name" value="Phosphotransferase system, lactose/cellobiose-type IIA subunit"/>
    <property type="match status" value="1"/>
</dbReference>
<dbReference type="InterPro" id="IPR017853">
    <property type="entry name" value="GH"/>
</dbReference>
<evidence type="ECO:0000256" key="5">
    <source>
        <dbReference type="ARBA" id="ARBA00048735"/>
    </source>
</evidence>
<evidence type="ECO:0000256" key="6">
    <source>
        <dbReference type="HAMAP-Rule" id="MF_02124"/>
    </source>
</evidence>
<feature type="site" description="Transition state stabilizer" evidence="6">
    <location>
        <position position="479"/>
    </location>
</feature>
<sequence>MSGHLVISDLAPVIGDGTHPAKAVVGEHVAVEATIWRAGHEAVAAEVVLSPVHEDAEAPPRPARRGSGRTVTVPMELVVPGLDRWQAHIVPEHEGPWTFQVVAWSDPWATWRRAIDAKTAARVPLPLLANDLETGARLLERLATVVDDAHPVAAAALLRNAELPLAERLRAATGRRIAELVAAHPLRDLVTRSRVHHVHADRPRALFGSWYEMFPRSTGGTDPAGRPVHGTFATAAADLPRIAAMGFDVVYLPPIHPIGHTGRKGRNNTLSAGPDDVGSPWAIGAAEGGHDAVHPALGTLADFDALVTAARRHGLEIALDLALQCSPDHPWTREHPEWFTRQPDGTIAHAENPPKRYEDIYPLNFEGDPEGLYAEVLRVVRFWMDRGVRIFRVDNPHTKPLAFWSRLIREVRAADPDVLFLAEAFTRPAILKGLAAGGFTQSYTYFTWRTSKEELTSYALELAGDADFLRPNLFVNTPDILPVGLQSGEPAMFALRAALAATLSPTWGVYSGYELYEHRPLRAGGEEYLDSEKYELRPRDHVAAEAAGRSLAPWLTLLNQIRRARPALRQLRRITFLDVDHDALLAYVKTDRATGDAVLCVVTLDPHEVAEGTVHGIPEALGAAPGATLLLRDEVDGEVALFGDTARVRIDPGRSVARVLVRAES</sequence>
<evidence type="ECO:0000313" key="8">
    <source>
        <dbReference type="EMBL" id="MDT0270313.1"/>
    </source>
</evidence>
<comment type="caution">
    <text evidence="8">The sequence shown here is derived from an EMBL/GenBank/DDBJ whole genome shotgun (WGS) entry which is preliminary data.</text>
</comment>
<feature type="binding site" evidence="6">
    <location>
        <position position="324"/>
    </location>
    <ligand>
        <name>alpha-maltose 1-phosphate</name>
        <dbReference type="ChEBI" id="CHEBI:63576"/>
    </ligand>
</feature>
<comment type="function">
    <text evidence="6">Maltosyltransferase that uses maltose 1-phosphate (M1P) as the sugar donor to elongate linear or branched alpha-(1-&gt;4)-glucans. Is involved in a branched alpha-glucan biosynthetic pathway from trehalose, together with TreS, Mak and GlgB.</text>
</comment>
<name>A0ABU2JZX0_9ACTN</name>
<comment type="similarity">
    <text evidence="6">Belongs to the glycosyl hydrolase 13 family. GlgE subfamily.</text>
</comment>
<keyword evidence="2 6" id="KW-0328">Glycosyltransferase</keyword>
<keyword evidence="9" id="KW-1185">Reference proteome</keyword>
<reference evidence="9" key="1">
    <citation type="submission" date="2023-07" db="EMBL/GenBank/DDBJ databases">
        <title>30 novel species of actinomycetes from the DSMZ collection.</title>
        <authorList>
            <person name="Nouioui I."/>
        </authorList>
    </citation>
    <scope>NUCLEOTIDE SEQUENCE [LARGE SCALE GENOMIC DNA]</scope>
    <source>
        <strain evidence="9">DSM 44915</strain>
    </source>
</reference>
<feature type="domain" description="Glycosyl hydrolase family 13 catalytic" evidence="7">
    <location>
        <begin position="208"/>
        <end position="543"/>
    </location>
</feature>
<dbReference type="PANTHER" id="PTHR47786">
    <property type="entry name" value="ALPHA-1,4-GLUCAN:MALTOSE-1-PHOSPHATE MALTOSYLTRANSFERASE"/>
    <property type="match status" value="1"/>
</dbReference>
<organism evidence="8 9">
    <name type="scientific">Streptomyces chisholmiae</name>
    <dbReference type="NCBI Taxonomy" id="3075540"/>
    <lineage>
        <taxon>Bacteria</taxon>
        <taxon>Bacillati</taxon>
        <taxon>Actinomycetota</taxon>
        <taxon>Actinomycetes</taxon>
        <taxon>Kitasatosporales</taxon>
        <taxon>Streptomycetaceae</taxon>
        <taxon>Streptomyces</taxon>
    </lineage>
</organism>
<dbReference type="Gene3D" id="2.60.40.1180">
    <property type="entry name" value="Golgi alpha-mannosidase II"/>
    <property type="match status" value="1"/>
</dbReference>
<protein>
    <recommendedName>
        <fullName evidence="6">Alpha-1,4-glucan:maltose-1-phosphate maltosyltransferase</fullName>
        <shortName evidence="6">GMPMT</shortName>
        <ecNumber evidence="6">2.4.99.16</ecNumber>
    </recommendedName>
    <alternativeName>
        <fullName evidence="6">(1-&gt;4)-alpha-D-glucan:maltose-1-phosphate alpha-D-maltosyltransferase</fullName>
    </alternativeName>
</protein>
<proteinExistence type="inferred from homology"/>
<dbReference type="Proteomes" id="UP001183410">
    <property type="component" value="Unassembled WGS sequence"/>
</dbReference>
<dbReference type="InterPro" id="IPR006047">
    <property type="entry name" value="GH13_cat_dom"/>
</dbReference>
<evidence type="ECO:0000256" key="1">
    <source>
        <dbReference type="ARBA" id="ARBA00011738"/>
    </source>
</evidence>
<feature type="binding site" evidence="6">
    <location>
        <begin position="533"/>
        <end position="534"/>
    </location>
    <ligand>
        <name>alpha-maltose 1-phosphate</name>
        <dbReference type="ChEBI" id="CHEBI:63576"/>
    </ligand>
</feature>
<dbReference type="SUPFAM" id="SSF51445">
    <property type="entry name" value="(Trans)glycosidases"/>
    <property type="match status" value="1"/>
</dbReference>
<dbReference type="InterPro" id="IPR049171">
    <property type="entry name" value="GLGE_C"/>
</dbReference>
<dbReference type="InterPro" id="IPR013783">
    <property type="entry name" value="Ig-like_fold"/>
</dbReference>
<dbReference type="HAMAP" id="MF_02124">
    <property type="entry name" value="GlgE"/>
    <property type="match status" value="1"/>
</dbReference>
<dbReference type="EC" id="2.4.99.16" evidence="6"/>
<feature type="binding site" evidence="6">
    <location>
        <position position="264"/>
    </location>
    <ligand>
        <name>alpha-maltose 1-phosphate</name>
        <dbReference type="ChEBI" id="CHEBI:63576"/>
    </ligand>
</feature>
<dbReference type="Pfam" id="PF21702">
    <property type="entry name" value="GLGE_C"/>
    <property type="match status" value="1"/>
</dbReference>
<comment type="catalytic activity">
    <reaction evidence="5 6">
        <text>alpha-maltose 1-phosphate + [(1-&gt;4)-alpha-D-glucosyl](n) = [(1-&gt;4)-alpha-D-glucosyl](n+2) + phosphate</text>
        <dbReference type="Rhea" id="RHEA:42692"/>
        <dbReference type="Rhea" id="RHEA-COMP:9584"/>
        <dbReference type="Rhea" id="RHEA-COMP:10183"/>
        <dbReference type="ChEBI" id="CHEBI:15444"/>
        <dbReference type="ChEBI" id="CHEBI:43474"/>
        <dbReference type="ChEBI" id="CHEBI:63576"/>
        <dbReference type="EC" id="2.4.99.16"/>
    </reaction>
</comment>
<keyword evidence="3 6" id="KW-0808">Transferase</keyword>
<gene>
    <name evidence="6" type="primary">glgE</name>
    <name evidence="8" type="ORF">RM844_28980</name>
</gene>
<feature type="binding site" evidence="6">
    <location>
        <position position="395"/>
    </location>
    <ligand>
        <name>alpha-maltose 1-phosphate</name>
        <dbReference type="ChEBI" id="CHEBI:63576"/>
    </ligand>
</feature>
<dbReference type="SMART" id="SM00642">
    <property type="entry name" value="Aamy"/>
    <property type="match status" value="1"/>
</dbReference>
<feature type="binding site" evidence="6">
    <location>
        <position position="359"/>
    </location>
    <ligand>
        <name>alpha-maltose 1-phosphate</name>
        <dbReference type="ChEBI" id="CHEBI:63576"/>
    </ligand>
</feature>
<dbReference type="PANTHER" id="PTHR47786:SF2">
    <property type="entry name" value="GLYCOSYL HYDROLASE FAMILY 13 CATALYTIC DOMAIN-CONTAINING PROTEIN"/>
    <property type="match status" value="1"/>
</dbReference>
<dbReference type="Gene3D" id="3.20.20.80">
    <property type="entry name" value="Glycosidases"/>
    <property type="match status" value="1"/>
</dbReference>
<dbReference type="InterPro" id="IPR021828">
    <property type="entry name" value="GlgE_dom_N/S"/>
</dbReference>
<dbReference type="EMBL" id="JAVREO010000025">
    <property type="protein sequence ID" value="MDT0270313.1"/>
    <property type="molecule type" value="Genomic_DNA"/>
</dbReference>
<dbReference type="Pfam" id="PF11896">
    <property type="entry name" value="GlgE_dom_N_S"/>
    <property type="match status" value="1"/>
</dbReference>
<feature type="active site" description="Proton donor" evidence="6">
    <location>
        <position position="423"/>
    </location>
</feature>
<dbReference type="InterPro" id="IPR013780">
    <property type="entry name" value="Glyco_hydro_b"/>
</dbReference>
<dbReference type="Gene3D" id="2.60.40.10">
    <property type="entry name" value="Immunoglobulins"/>
    <property type="match status" value="1"/>
</dbReference>
<accession>A0ABU2JZX0</accession>
<keyword evidence="4 6" id="KW-0119">Carbohydrate metabolism</keyword>
<evidence type="ECO:0000256" key="4">
    <source>
        <dbReference type="ARBA" id="ARBA00023277"/>
    </source>
</evidence>
<evidence type="ECO:0000259" key="7">
    <source>
        <dbReference type="SMART" id="SM00642"/>
    </source>
</evidence>
<comment type="subunit">
    <text evidence="1 6">Homodimer.</text>
</comment>
<dbReference type="InterPro" id="IPR026585">
    <property type="entry name" value="GlgE"/>
</dbReference>
<evidence type="ECO:0000256" key="3">
    <source>
        <dbReference type="ARBA" id="ARBA00022679"/>
    </source>
</evidence>